<organism evidence="2 3">
    <name type="scientific">Nocardioides nanhaiensis</name>
    <dbReference type="NCBI Taxonomy" id="1476871"/>
    <lineage>
        <taxon>Bacteria</taxon>
        <taxon>Bacillati</taxon>
        <taxon>Actinomycetota</taxon>
        <taxon>Actinomycetes</taxon>
        <taxon>Propionibacteriales</taxon>
        <taxon>Nocardioidaceae</taxon>
        <taxon>Nocardioides</taxon>
    </lineage>
</organism>
<evidence type="ECO:0000313" key="3">
    <source>
        <dbReference type="Proteomes" id="UP001500621"/>
    </source>
</evidence>
<name>A0ABP8WUP0_9ACTN</name>
<dbReference type="SUPFAM" id="SSF53335">
    <property type="entry name" value="S-adenosyl-L-methionine-dependent methyltransferases"/>
    <property type="match status" value="1"/>
</dbReference>
<gene>
    <name evidence="2" type="ORF">GCM10023226_37540</name>
</gene>
<dbReference type="Proteomes" id="UP001500621">
    <property type="component" value="Unassembled WGS sequence"/>
</dbReference>
<evidence type="ECO:0000256" key="1">
    <source>
        <dbReference type="SAM" id="MobiDB-lite"/>
    </source>
</evidence>
<accession>A0ABP8WUP0</accession>
<dbReference type="EMBL" id="BAABIM010000004">
    <property type="protein sequence ID" value="GAA4695642.1"/>
    <property type="molecule type" value="Genomic_DNA"/>
</dbReference>
<dbReference type="Gene3D" id="3.40.50.150">
    <property type="entry name" value="Vaccinia Virus protein VP39"/>
    <property type="match status" value="1"/>
</dbReference>
<keyword evidence="3" id="KW-1185">Reference proteome</keyword>
<feature type="compositionally biased region" description="Basic residues" evidence="1">
    <location>
        <begin position="342"/>
        <end position="356"/>
    </location>
</feature>
<evidence type="ECO:0008006" key="4">
    <source>
        <dbReference type="Google" id="ProtNLM"/>
    </source>
</evidence>
<evidence type="ECO:0000313" key="2">
    <source>
        <dbReference type="EMBL" id="GAA4695642.1"/>
    </source>
</evidence>
<dbReference type="RefSeq" id="WP_345268954.1">
    <property type="nucleotide sequence ID" value="NZ_BAABIM010000004.1"/>
</dbReference>
<feature type="region of interest" description="Disordered" evidence="1">
    <location>
        <begin position="327"/>
        <end position="356"/>
    </location>
</feature>
<comment type="caution">
    <text evidence="2">The sequence shown here is derived from an EMBL/GenBank/DDBJ whole genome shotgun (WGS) entry which is preliminary data.</text>
</comment>
<sequence length="356" mass="40654">MTDRRPDRLNSRQRRLWDLHDFSSGRGLEIGPLHNPSVRHEHGAIEYLDVFSREQLLRNYAGHANVDPAAIPEVDHVLMADDGRVRSIPETLDGIEPFDWVMASHVIEHVPDMIGWLDQVAQVTVDGGALVLVVPDRRYCFDVHRPGTTLGQLLQAHEAGDVVPSVRAVYDYKRGHVGTNAAALWRGEVPGYGARLYDLPQVVEQVDAARRGEYIDAHVWALTPGTLLEQLVELRQLGLSAWRVESLVPTARNLNEFYAVLRRLPRGGGWPASLLADEPRPEHEMPDWVAEQVELRERQRELRSRLDARKRRIARLEKQLQRARGEVRRLREQQAPADSRSLPRRAVGRLRRALRR</sequence>
<dbReference type="InterPro" id="IPR029063">
    <property type="entry name" value="SAM-dependent_MTases_sf"/>
</dbReference>
<reference evidence="3" key="1">
    <citation type="journal article" date="2019" name="Int. J. Syst. Evol. Microbiol.">
        <title>The Global Catalogue of Microorganisms (GCM) 10K type strain sequencing project: providing services to taxonomists for standard genome sequencing and annotation.</title>
        <authorList>
            <consortium name="The Broad Institute Genomics Platform"/>
            <consortium name="The Broad Institute Genome Sequencing Center for Infectious Disease"/>
            <person name="Wu L."/>
            <person name="Ma J."/>
        </authorList>
    </citation>
    <scope>NUCLEOTIDE SEQUENCE [LARGE SCALE GENOMIC DNA]</scope>
    <source>
        <strain evidence="3">JCM 18127</strain>
    </source>
</reference>
<dbReference type="Pfam" id="PF13489">
    <property type="entry name" value="Methyltransf_23"/>
    <property type="match status" value="1"/>
</dbReference>
<protein>
    <recommendedName>
        <fullName evidence="4">Methyltransferase domain-containing protein</fullName>
    </recommendedName>
</protein>
<proteinExistence type="predicted"/>